<keyword evidence="4" id="KW-1185">Reference proteome</keyword>
<dbReference type="InParanoid" id="A0A316YT77"/>
<feature type="compositionally biased region" description="Basic and acidic residues" evidence="1">
    <location>
        <begin position="782"/>
        <end position="800"/>
    </location>
</feature>
<dbReference type="InterPro" id="IPR011022">
    <property type="entry name" value="Arrestin_C-like"/>
</dbReference>
<name>A0A316YT77_9BASI</name>
<dbReference type="RefSeq" id="XP_025379182.1">
    <property type="nucleotide sequence ID" value="XM_025521215.1"/>
</dbReference>
<accession>A0A316YT77</accession>
<evidence type="ECO:0000313" key="4">
    <source>
        <dbReference type="Proteomes" id="UP000245768"/>
    </source>
</evidence>
<feature type="compositionally biased region" description="Low complexity" evidence="1">
    <location>
        <begin position="978"/>
        <end position="991"/>
    </location>
</feature>
<feature type="compositionally biased region" description="Low complexity" evidence="1">
    <location>
        <begin position="554"/>
        <end position="572"/>
    </location>
</feature>
<dbReference type="Gene3D" id="2.60.40.640">
    <property type="match status" value="1"/>
</dbReference>
<dbReference type="EMBL" id="KZ819635">
    <property type="protein sequence ID" value="PWN91984.1"/>
    <property type="molecule type" value="Genomic_DNA"/>
</dbReference>
<dbReference type="Proteomes" id="UP000245768">
    <property type="component" value="Unassembled WGS sequence"/>
</dbReference>
<dbReference type="SUPFAM" id="SSF81296">
    <property type="entry name" value="E set domains"/>
    <property type="match status" value="1"/>
</dbReference>
<feature type="region of interest" description="Disordered" evidence="1">
    <location>
        <begin position="746"/>
        <end position="1108"/>
    </location>
</feature>
<dbReference type="PANTHER" id="PTHR36419:SF1">
    <property type="entry name" value="RHO1 GEF LOCALIZING PROTEIN 1"/>
    <property type="match status" value="1"/>
</dbReference>
<dbReference type="AlphaFoldDB" id="A0A316YT77"/>
<evidence type="ECO:0000259" key="2">
    <source>
        <dbReference type="SMART" id="SM01017"/>
    </source>
</evidence>
<dbReference type="STRING" id="215250.A0A316YT77"/>
<feature type="domain" description="Arrestin C-terminal-like" evidence="2">
    <location>
        <begin position="186"/>
        <end position="329"/>
    </location>
</feature>
<dbReference type="SMART" id="SM01017">
    <property type="entry name" value="Arrestin_C"/>
    <property type="match status" value="1"/>
</dbReference>
<evidence type="ECO:0000256" key="1">
    <source>
        <dbReference type="SAM" id="MobiDB-lite"/>
    </source>
</evidence>
<feature type="compositionally biased region" description="Basic and acidic residues" evidence="1">
    <location>
        <begin position="935"/>
        <end position="957"/>
    </location>
</feature>
<proteinExistence type="predicted"/>
<reference evidence="3 4" key="1">
    <citation type="journal article" date="2018" name="Mol. Biol. Evol.">
        <title>Broad Genomic Sampling Reveals a Smut Pathogenic Ancestry of the Fungal Clade Ustilaginomycotina.</title>
        <authorList>
            <person name="Kijpornyongpan T."/>
            <person name="Mondo S.J."/>
            <person name="Barry K."/>
            <person name="Sandor L."/>
            <person name="Lee J."/>
            <person name="Lipzen A."/>
            <person name="Pangilinan J."/>
            <person name="LaButti K."/>
            <person name="Hainaut M."/>
            <person name="Henrissat B."/>
            <person name="Grigoriev I.V."/>
            <person name="Spatafora J.W."/>
            <person name="Aime M.C."/>
        </authorList>
    </citation>
    <scope>NUCLEOTIDE SEQUENCE [LARGE SCALE GENOMIC DNA]</scope>
    <source>
        <strain evidence="3 4">MCA 4198</strain>
    </source>
</reference>
<dbReference type="OrthoDB" id="4001642at2759"/>
<feature type="compositionally biased region" description="Low complexity" evidence="1">
    <location>
        <begin position="802"/>
        <end position="824"/>
    </location>
</feature>
<feature type="compositionally biased region" description="Polar residues" evidence="1">
    <location>
        <begin position="354"/>
        <end position="379"/>
    </location>
</feature>
<dbReference type="PANTHER" id="PTHR36419">
    <property type="entry name" value="ARRESTIN FAMILY PROTEIN 1"/>
    <property type="match status" value="1"/>
</dbReference>
<feature type="compositionally biased region" description="Polar residues" evidence="1">
    <location>
        <begin position="637"/>
        <end position="660"/>
    </location>
</feature>
<dbReference type="GO" id="GO:0000917">
    <property type="term" value="P:division septum assembly"/>
    <property type="evidence" value="ECO:0007669"/>
    <property type="project" value="TreeGrafter"/>
</dbReference>
<feature type="compositionally biased region" description="Low complexity" evidence="1">
    <location>
        <begin position="874"/>
        <end position="923"/>
    </location>
</feature>
<sequence length="1108" mass="117787">MTSQAKLSIRPLPHLDFVLGFPGIPGSSTRSAAHIAGNVEVRLGSKGLKASWLRIELRKLESVPGGENWGELIGRGPQDVWSALPGSGKGDREVDEDGGRWEVLQTADFPFKIPVPEGLPPTARLDKQCGISYELVASLCVKGKKGLLKKESTSSIIQSVHPIVIEKHDLHSTWPAYNVPDEHRGENEGVRCRVERYQTCYAPGDKVRVKIIVQSGKIEPAKLKSVAFSVRETITFHGGKSSRLSLTSNSATNRNKPASQRTETLTQKAKQVGKKLYKGDSYEYELECAIPKHHALMTISTAKHVEVSYTMRVYVDVSKAPIIIDHLPMTMTTFTRTASWETTRKIGYVPGLSSDDTASSVSGGQSRGMTRSQSYSGSAASLDRRAIGGGPASYDFNSNLRRRDTVMTQATNFSGPGMAGRGVPGQLFSYSYGSYGAVQPYQDEAAPVPRPAFAGPQGGVDGLELSPEEQVAMFHHSNRPQDAYALGGEYRILNNSGIVPLDGGRPHFQAIQEEGAPMSTADVHQQVVQQHIQQHHHHPRFQQALGTQPPPANASPASVSSPVMMSGSPSLSANSAAEEEKIRLYNRAREQAEKNQRRADQQRQLAQASSIPPSMSHPGHGQSINRLSSGEIRVKTPTRQSTQRLSVVGGSSQPLGNTLMGSEEEKKRLWERARREAEDYQKKFTQGVSFPPEESSSNPASGPPTANSSASALQATSNSTLHAPVANRRRSSGMYWLDSPTVDANEARGLHAPSAPFEQPSISAPATDTPTPQPIAPFPTAAEEKQRLYNEAKAQTEAHTRAASGQQASMSSSQAPSSSQGPPSAAQPPPFARQNSSTEPPSVPGGFPANTLDEKAQQARFYAAQDAVARHQAEQSSSSLNNASAGSSSNPAAAALPSYAQPPQSSSAMSNGAGSSSVAPPVAAERRVASGPALSEKEQMRLYYEARERQAESERAAQHTPAPQQVQPARPPPHVNHGSSASLSGPGPSSSINPLVAPAPPPRPADSLHFQTSTPPTLPALSFSSGSASGNFLSSPTSPPNASGSTWHIGRGATPTPIDGPWAPKIATSWSIADDERDGAGPSGSRATSGAPAPPPLPPKTLASPSRG</sequence>
<feature type="region of interest" description="Disordered" evidence="1">
    <location>
        <begin position="530"/>
        <end position="726"/>
    </location>
</feature>
<protein>
    <recommendedName>
        <fullName evidence="2">Arrestin C-terminal-like domain-containing protein</fullName>
    </recommendedName>
</protein>
<dbReference type="GeneID" id="37043131"/>
<dbReference type="InterPro" id="IPR053060">
    <property type="entry name" value="Cytokinesis_Signaling_Reg"/>
</dbReference>
<organism evidence="3 4">
    <name type="scientific">Acaromyces ingoldii</name>
    <dbReference type="NCBI Taxonomy" id="215250"/>
    <lineage>
        <taxon>Eukaryota</taxon>
        <taxon>Fungi</taxon>
        <taxon>Dikarya</taxon>
        <taxon>Basidiomycota</taxon>
        <taxon>Ustilaginomycotina</taxon>
        <taxon>Exobasidiomycetes</taxon>
        <taxon>Exobasidiales</taxon>
        <taxon>Cryptobasidiaceae</taxon>
        <taxon>Acaromyces</taxon>
    </lineage>
</organism>
<gene>
    <name evidence="3" type="ORF">FA10DRAFT_265796</name>
</gene>
<feature type="compositionally biased region" description="Polar residues" evidence="1">
    <location>
        <begin position="760"/>
        <end position="770"/>
    </location>
</feature>
<feature type="compositionally biased region" description="Basic and acidic residues" evidence="1">
    <location>
        <begin position="663"/>
        <end position="682"/>
    </location>
</feature>
<evidence type="ECO:0000313" key="3">
    <source>
        <dbReference type="EMBL" id="PWN91984.1"/>
    </source>
</evidence>
<dbReference type="GO" id="GO:0000935">
    <property type="term" value="C:division septum"/>
    <property type="evidence" value="ECO:0007669"/>
    <property type="project" value="TreeGrafter"/>
</dbReference>
<dbReference type="InterPro" id="IPR014752">
    <property type="entry name" value="Arrestin-like_C"/>
</dbReference>
<dbReference type="Pfam" id="PF02752">
    <property type="entry name" value="Arrestin_C"/>
    <property type="match status" value="1"/>
</dbReference>
<feature type="compositionally biased region" description="Basic and acidic residues" evidence="1">
    <location>
        <begin position="578"/>
        <end position="601"/>
    </location>
</feature>
<feature type="compositionally biased region" description="Low complexity" evidence="1">
    <location>
        <begin position="1020"/>
        <end position="1035"/>
    </location>
</feature>
<feature type="region of interest" description="Disordered" evidence="1">
    <location>
        <begin position="244"/>
        <end position="263"/>
    </location>
</feature>
<feature type="compositionally biased region" description="Polar residues" evidence="1">
    <location>
        <begin position="683"/>
        <end position="721"/>
    </location>
</feature>
<dbReference type="InterPro" id="IPR014756">
    <property type="entry name" value="Ig_E-set"/>
</dbReference>
<feature type="region of interest" description="Disordered" evidence="1">
    <location>
        <begin position="353"/>
        <end position="386"/>
    </location>
</feature>